<proteinExistence type="predicted"/>
<accession>A0A8W8MY65</accession>
<dbReference type="CDD" id="cd07890">
    <property type="entry name" value="CYTH-like_AC_IV-like"/>
    <property type="match status" value="1"/>
</dbReference>
<dbReference type="SUPFAM" id="SSF55154">
    <property type="entry name" value="CYTH-like phosphatases"/>
    <property type="match status" value="1"/>
</dbReference>
<dbReference type="InterPro" id="IPR023577">
    <property type="entry name" value="CYTH_domain"/>
</dbReference>
<evidence type="ECO:0000313" key="2">
    <source>
        <dbReference type="EnsemblMetazoa" id="G4463.1:cds"/>
    </source>
</evidence>
<dbReference type="AlphaFoldDB" id="A0A8W8MY65"/>
<dbReference type="PANTHER" id="PTHR21028">
    <property type="entry name" value="SI:CH211-156B7.4"/>
    <property type="match status" value="1"/>
</dbReference>
<dbReference type="Pfam" id="PF01928">
    <property type="entry name" value="CYTH"/>
    <property type="match status" value="1"/>
</dbReference>
<evidence type="ECO:0000259" key="1">
    <source>
        <dbReference type="PROSITE" id="PS51707"/>
    </source>
</evidence>
<dbReference type="InterPro" id="IPR033469">
    <property type="entry name" value="CYTH-like_dom_sf"/>
</dbReference>
<organism evidence="2 3">
    <name type="scientific">Magallana gigas</name>
    <name type="common">Pacific oyster</name>
    <name type="synonym">Crassostrea gigas</name>
    <dbReference type="NCBI Taxonomy" id="29159"/>
    <lineage>
        <taxon>Eukaryota</taxon>
        <taxon>Metazoa</taxon>
        <taxon>Spiralia</taxon>
        <taxon>Lophotrochozoa</taxon>
        <taxon>Mollusca</taxon>
        <taxon>Bivalvia</taxon>
        <taxon>Autobranchia</taxon>
        <taxon>Pteriomorphia</taxon>
        <taxon>Ostreida</taxon>
        <taxon>Ostreoidea</taxon>
        <taxon>Ostreidae</taxon>
        <taxon>Magallana</taxon>
    </lineage>
</organism>
<reference evidence="2" key="1">
    <citation type="submission" date="2022-08" db="UniProtKB">
        <authorList>
            <consortium name="EnsemblMetazoa"/>
        </authorList>
    </citation>
    <scope>IDENTIFICATION</scope>
    <source>
        <strain evidence="2">05x7-T-G4-1.051#20</strain>
    </source>
</reference>
<name>A0A8W8MY65_MAGGI</name>
<feature type="domain" description="CYTH" evidence="1">
    <location>
        <begin position="32"/>
        <end position="199"/>
    </location>
</feature>
<dbReference type="InterPro" id="IPR008173">
    <property type="entry name" value="Adenylyl_cyclase_CyaB"/>
</dbReference>
<dbReference type="PROSITE" id="PS51707">
    <property type="entry name" value="CYTH"/>
    <property type="match status" value="1"/>
</dbReference>
<dbReference type="Proteomes" id="UP000005408">
    <property type="component" value="Unassembled WGS sequence"/>
</dbReference>
<sequence>MRLLLIVCWENIAKQKEKEGKVSVVCNCVKMPENVEIKASIANLADFQIKAKELSKTDGEVLVQEDVFFSVPNGRLKLRTVKDVKSELIFYDRPDQEGPKHSEFYTTPVPDPDSLKDCLSRAVGIKGVLRKVRTLYMVGQTRVHVDQVEGLGSFMELEVQMQEGQTVEQLQTIAEDLMQKLGVSNKDLISVAYMDLLLKKQSQTSG</sequence>
<dbReference type="Gene3D" id="2.40.320.10">
    <property type="entry name" value="Hypothetical Protein Pfu-838710-001"/>
    <property type="match status" value="1"/>
</dbReference>
<dbReference type="PANTHER" id="PTHR21028:SF2">
    <property type="entry name" value="CYTH DOMAIN-CONTAINING PROTEIN"/>
    <property type="match status" value="1"/>
</dbReference>
<evidence type="ECO:0000313" key="3">
    <source>
        <dbReference type="Proteomes" id="UP000005408"/>
    </source>
</evidence>
<dbReference type="GO" id="GO:0016462">
    <property type="term" value="F:pyrophosphatase activity"/>
    <property type="evidence" value="ECO:0007669"/>
    <property type="project" value="UniProtKB-ARBA"/>
</dbReference>
<protein>
    <recommendedName>
        <fullName evidence="1">CYTH domain-containing protein</fullName>
    </recommendedName>
</protein>
<dbReference type="SMART" id="SM01118">
    <property type="entry name" value="CYTH"/>
    <property type="match status" value="1"/>
</dbReference>
<keyword evidence="3" id="KW-1185">Reference proteome</keyword>
<dbReference type="EnsemblMetazoa" id="G4463.1">
    <property type="protein sequence ID" value="G4463.1:cds"/>
    <property type="gene ID" value="G4463"/>
</dbReference>